<gene>
    <name evidence="1" type="ORF">EG328_009766</name>
</gene>
<evidence type="ECO:0000313" key="2">
    <source>
        <dbReference type="Proteomes" id="UP000447873"/>
    </source>
</evidence>
<dbReference type="PANTHER" id="PTHR42085">
    <property type="entry name" value="F-BOX DOMAIN-CONTAINING PROTEIN"/>
    <property type="match status" value="1"/>
</dbReference>
<reference evidence="1 2" key="1">
    <citation type="submission" date="2018-12" db="EMBL/GenBank/DDBJ databases">
        <title>Venturia inaequalis Genome Resource.</title>
        <authorList>
            <person name="Lichtner F.J."/>
        </authorList>
    </citation>
    <scope>NUCLEOTIDE SEQUENCE [LARGE SCALE GENOMIC DNA]</scope>
    <source>
        <strain evidence="1 2">120213</strain>
    </source>
</reference>
<accession>A0A8H3VAJ3</accession>
<dbReference type="PANTHER" id="PTHR42085:SF1">
    <property type="entry name" value="F-BOX DOMAIN-CONTAINING PROTEIN"/>
    <property type="match status" value="1"/>
</dbReference>
<organism evidence="1 2">
    <name type="scientific">Venturia inaequalis</name>
    <name type="common">Apple scab fungus</name>
    <dbReference type="NCBI Taxonomy" id="5025"/>
    <lineage>
        <taxon>Eukaryota</taxon>
        <taxon>Fungi</taxon>
        <taxon>Dikarya</taxon>
        <taxon>Ascomycota</taxon>
        <taxon>Pezizomycotina</taxon>
        <taxon>Dothideomycetes</taxon>
        <taxon>Pleosporomycetidae</taxon>
        <taxon>Venturiales</taxon>
        <taxon>Venturiaceae</taxon>
        <taxon>Venturia</taxon>
    </lineage>
</organism>
<evidence type="ECO:0008006" key="3">
    <source>
        <dbReference type="Google" id="ProtNLM"/>
    </source>
</evidence>
<protein>
    <recommendedName>
        <fullName evidence="3">F-box domain-containing protein</fullName>
    </recommendedName>
</protein>
<proteinExistence type="predicted"/>
<comment type="caution">
    <text evidence="1">The sequence shown here is derived from an EMBL/GenBank/DDBJ whole genome shotgun (WGS) entry which is preliminary data.</text>
</comment>
<dbReference type="Proteomes" id="UP000447873">
    <property type="component" value="Unassembled WGS sequence"/>
</dbReference>
<name>A0A8H3VAJ3_VENIN</name>
<evidence type="ECO:0000313" key="1">
    <source>
        <dbReference type="EMBL" id="KAE9983598.1"/>
    </source>
</evidence>
<dbReference type="EMBL" id="WNWS01000060">
    <property type="protein sequence ID" value="KAE9983598.1"/>
    <property type="molecule type" value="Genomic_DNA"/>
</dbReference>
<sequence>MGIITRFIARLGKARSARKPKHQATYSTATTLTNAQLPSDQTAAHLDLAEICRPVCANSGPFINLPGEVRNLIYKYAFNQSLSADQLPDTHLLPACSSLALTCRQIYHEVHDMIDSNILVYGLHTMRIRFFQQLPPERLSLMKAVILPESWMGDSWIRYHDWRKGIYECVTKRLCASDFRPTTLIFCTDSKGSQVSRDISGISSAAREARFANALKDLRFALSIMHTIRTVYLVDVGFHEGRRHYADMFDKFFPSDADKVSRIARGFNSLHYHSTLDGSEKWTVKRERVPIRPDDERCSRLVSGVHDDLVFEQIEEADNTDNTPDFRLIKPHLELPTCEIVVHVFTSWPDFCNAYDGPYRSPKRYQNRLSKIPVTRYNMRQASWHLGQDV</sequence>
<dbReference type="InterPro" id="IPR038883">
    <property type="entry name" value="AN11006-like"/>
</dbReference>
<dbReference type="AlphaFoldDB" id="A0A8H3VAJ3"/>